<dbReference type="KEGG" id="fes:HER31_17490"/>
<name>A0A6H1UHH2_9GAMM</name>
<feature type="transmembrane region" description="Helical" evidence="16">
    <location>
        <begin position="98"/>
        <end position="116"/>
    </location>
</feature>
<dbReference type="Pfam" id="PF01098">
    <property type="entry name" value="FTSW_RODA_SPOVE"/>
    <property type="match status" value="1"/>
</dbReference>
<evidence type="ECO:0000256" key="4">
    <source>
        <dbReference type="ARBA" id="ARBA00022618"/>
    </source>
</evidence>
<dbReference type="GO" id="GO:0043093">
    <property type="term" value="P:FtsZ-dependent cytokinesis"/>
    <property type="evidence" value="ECO:0007669"/>
    <property type="project" value="UniProtKB-UniRule"/>
</dbReference>
<comment type="catalytic activity">
    <reaction evidence="15 16">
        <text>[GlcNAc-(1-&gt;4)-Mur2Ac(oyl-L-Ala-gamma-D-Glu-L-Lys-D-Ala-D-Ala)](n)-di-trans,octa-cis-undecaprenyl diphosphate + beta-D-GlcNAc-(1-&gt;4)-Mur2Ac(oyl-L-Ala-gamma-D-Glu-L-Lys-D-Ala-D-Ala)-di-trans,octa-cis-undecaprenyl diphosphate = [GlcNAc-(1-&gt;4)-Mur2Ac(oyl-L-Ala-gamma-D-Glu-L-Lys-D-Ala-D-Ala)](n+1)-di-trans,octa-cis-undecaprenyl diphosphate + di-trans,octa-cis-undecaprenyl diphosphate + H(+)</text>
        <dbReference type="Rhea" id="RHEA:23708"/>
        <dbReference type="Rhea" id="RHEA-COMP:9602"/>
        <dbReference type="Rhea" id="RHEA-COMP:9603"/>
        <dbReference type="ChEBI" id="CHEBI:15378"/>
        <dbReference type="ChEBI" id="CHEBI:58405"/>
        <dbReference type="ChEBI" id="CHEBI:60033"/>
        <dbReference type="ChEBI" id="CHEBI:78435"/>
        <dbReference type="EC" id="2.4.99.28"/>
    </reaction>
</comment>
<keyword evidence="10 16" id="KW-1133">Transmembrane helix</keyword>
<dbReference type="EMBL" id="CP051180">
    <property type="protein sequence ID" value="QIZ78531.1"/>
    <property type="molecule type" value="Genomic_DNA"/>
</dbReference>
<dbReference type="InterPro" id="IPR001182">
    <property type="entry name" value="FtsW/RodA"/>
</dbReference>
<dbReference type="EC" id="2.4.99.28" evidence="16"/>
<comment type="function">
    <text evidence="16">Peptidoglycan polymerase that is essential for cell division.</text>
</comment>
<evidence type="ECO:0000256" key="10">
    <source>
        <dbReference type="ARBA" id="ARBA00022989"/>
    </source>
</evidence>
<organism evidence="18 19">
    <name type="scientific">Ferrimonas lipolytica</name>
    <dbReference type="NCBI Taxonomy" id="2724191"/>
    <lineage>
        <taxon>Bacteria</taxon>
        <taxon>Pseudomonadati</taxon>
        <taxon>Pseudomonadota</taxon>
        <taxon>Gammaproteobacteria</taxon>
        <taxon>Alteromonadales</taxon>
        <taxon>Ferrimonadaceae</taxon>
        <taxon>Ferrimonas</taxon>
    </lineage>
</organism>
<dbReference type="GO" id="GO:0005886">
    <property type="term" value="C:plasma membrane"/>
    <property type="evidence" value="ECO:0007669"/>
    <property type="project" value="UniProtKB-SubCell"/>
</dbReference>
<feature type="transmembrane region" description="Helical" evidence="16">
    <location>
        <begin position="182"/>
        <end position="199"/>
    </location>
</feature>
<protein>
    <recommendedName>
        <fullName evidence="16">Probable peptidoglycan glycosyltransferase FtsW</fullName>
        <shortName evidence="16">PGT</shortName>
        <ecNumber evidence="16">2.4.99.28</ecNumber>
    </recommendedName>
    <alternativeName>
        <fullName evidence="16">Cell division protein FtsW</fullName>
    </alternativeName>
    <alternativeName>
        <fullName evidence="16">Cell wall polymerase</fullName>
    </alternativeName>
    <alternativeName>
        <fullName evidence="16">Peptidoglycan polymerase</fullName>
        <shortName evidence="16">PG polymerase</shortName>
    </alternativeName>
</protein>
<dbReference type="RefSeq" id="WP_168662582.1">
    <property type="nucleotide sequence ID" value="NZ_CP051180.1"/>
</dbReference>
<evidence type="ECO:0000256" key="7">
    <source>
        <dbReference type="ARBA" id="ARBA00022692"/>
    </source>
</evidence>
<dbReference type="PANTHER" id="PTHR30474:SF2">
    <property type="entry name" value="PEPTIDOGLYCAN GLYCOSYLTRANSFERASE FTSW-RELATED"/>
    <property type="match status" value="1"/>
</dbReference>
<feature type="transmembrane region" description="Helical" evidence="16">
    <location>
        <begin position="65"/>
        <end position="86"/>
    </location>
</feature>
<dbReference type="GO" id="GO:0008955">
    <property type="term" value="F:peptidoglycan glycosyltransferase activity"/>
    <property type="evidence" value="ECO:0007669"/>
    <property type="project" value="UniProtKB-UniRule"/>
</dbReference>
<keyword evidence="12 16" id="KW-0131">Cell cycle</keyword>
<comment type="pathway">
    <text evidence="2 16">Cell wall biogenesis; peptidoglycan biosynthesis.</text>
</comment>
<feature type="transmembrane region" description="Helical" evidence="16">
    <location>
        <begin position="31"/>
        <end position="53"/>
    </location>
</feature>
<evidence type="ECO:0000256" key="9">
    <source>
        <dbReference type="ARBA" id="ARBA00022984"/>
    </source>
</evidence>
<dbReference type="InterPro" id="IPR013437">
    <property type="entry name" value="FtsW"/>
</dbReference>
<keyword evidence="19" id="KW-1185">Reference proteome</keyword>
<dbReference type="GO" id="GO:0009252">
    <property type="term" value="P:peptidoglycan biosynthetic process"/>
    <property type="evidence" value="ECO:0007669"/>
    <property type="project" value="UniProtKB-UniRule"/>
</dbReference>
<comment type="similarity">
    <text evidence="14 16">Belongs to the SEDS family. FtsW subfamily.</text>
</comment>
<feature type="transmembrane region" description="Helical" evidence="16">
    <location>
        <begin position="206"/>
        <end position="226"/>
    </location>
</feature>
<dbReference type="UniPathway" id="UPA00219"/>
<comment type="subcellular location">
    <subcellularLocation>
        <location evidence="16">Cell inner membrane</location>
        <topology evidence="16">Multi-pass membrane protein</topology>
    </subcellularLocation>
    <subcellularLocation>
        <location evidence="1">Cell membrane</location>
        <topology evidence="1">Multi-pass membrane protein</topology>
    </subcellularLocation>
    <text evidence="16">Localizes to the division septum.</text>
</comment>
<evidence type="ECO:0000256" key="6">
    <source>
        <dbReference type="ARBA" id="ARBA00022679"/>
    </source>
</evidence>
<evidence type="ECO:0000256" key="11">
    <source>
        <dbReference type="ARBA" id="ARBA00023136"/>
    </source>
</evidence>
<dbReference type="PROSITE" id="PS00428">
    <property type="entry name" value="FTSW_RODA_SPOVE"/>
    <property type="match status" value="1"/>
</dbReference>
<keyword evidence="9 16" id="KW-0573">Peptidoglycan synthesis</keyword>
<evidence type="ECO:0000256" key="13">
    <source>
        <dbReference type="ARBA" id="ARBA00023316"/>
    </source>
</evidence>
<evidence type="ECO:0000313" key="18">
    <source>
        <dbReference type="EMBL" id="QIZ78531.1"/>
    </source>
</evidence>
<accession>A0A6H1UHH2</accession>
<keyword evidence="3 16" id="KW-1003">Cell membrane</keyword>
<dbReference type="GO" id="GO:0015648">
    <property type="term" value="F:lipid-linked peptidoglycan transporter activity"/>
    <property type="evidence" value="ECO:0007669"/>
    <property type="project" value="TreeGrafter"/>
</dbReference>
<evidence type="ECO:0000256" key="14">
    <source>
        <dbReference type="ARBA" id="ARBA00038053"/>
    </source>
</evidence>
<keyword evidence="13 16" id="KW-0961">Cell wall biogenesis/degradation</keyword>
<keyword evidence="16" id="KW-0997">Cell inner membrane</keyword>
<keyword evidence="7 16" id="KW-0812">Transmembrane</keyword>
<dbReference type="HAMAP" id="MF_00913">
    <property type="entry name" value="PGT_FtsW_proteobact"/>
    <property type="match status" value="1"/>
</dbReference>
<feature type="transmembrane region" description="Helical" evidence="16">
    <location>
        <begin position="122"/>
        <end position="147"/>
    </location>
</feature>
<gene>
    <name evidence="16 18" type="primary">ftsW</name>
    <name evidence="18" type="ORF">HER31_17490</name>
</gene>
<evidence type="ECO:0000256" key="17">
    <source>
        <dbReference type="SAM" id="MobiDB-lite"/>
    </source>
</evidence>
<evidence type="ECO:0000256" key="16">
    <source>
        <dbReference type="HAMAP-Rule" id="MF_00913"/>
    </source>
</evidence>
<keyword evidence="8 16" id="KW-0133">Cell shape</keyword>
<evidence type="ECO:0000256" key="15">
    <source>
        <dbReference type="ARBA" id="ARBA00049902"/>
    </source>
</evidence>
<evidence type="ECO:0000313" key="19">
    <source>
        <dbReference type="Proteomes" id="UP000501602"/>
    </source>
</evidence>
<proteinExistence type="inferred from homology"/>
<keyword evidence="5 16" id="KW-0328">Glycosyltransferase</keyword>
<evidence type="ECO:0000256" key="2">
    <source>
        <dbReference type="ARBA" id="ARBA00004752"/>
    </source>
</evidence>
<feature type="transmembrane region" description="Helical" evidence="16">
    <location>
        <begin position="159"/>
        <end position="176"/>
    </location>
</feature>
<dbReference type="GO" id="GO:0032153">
    <property type="term" value="C:cell division site"/>
    <property type="evidence" value="ECO:0007669"/>
    <property type="project" value="UniProtKB-UniRule"/>
</dbReference>
<sequence>MLTAIKQRISFKFPGFAAAKPTVDEPLHDRLLLVLIGTLLLFGLMMVTSASMPEATRLTGNPMHFIWRQGFFVTVALMIMTVVMTIRIEVWSKMSLPIAVVALLMLIAVLFVGKTVNGAQRWIPLGIFNLQVAEVAKFALFVFLSGYLVRRNQEVREHWLGFFKAGLVFALFALLLLMQPDFGTVVVMLVTTAGMLFLAGARLVEFAVLIIAALVGVVALVAGSPYRLARVQNFLDPWQDPFGNGYQLTQSLMAYGRGDWFGEGLGNSIQKLDYLPEAHTDFIAAVVGEELGFIGIASLLCLQLGLALRALWIGHLALKQQQPFAGYWAYSIGIWFSFQTAVNIGASVGALPTKGLTLPLVSYGGSSLWVMSAAAAVLVRIDHERRVAQQEQAKPRRSRATKRNSDDE</sequence>
<keyword evidence="11 16" id="KW-0472">Membrane</keyword>
<keyword evidence="6 16" id="KW-0808">Transferase</keyword>
<evidence type="ECO:0000256" key="12">
    <source>
        <dbReference type="ARBA" id="ARBA00023306"/>
    </source>
</evidence>
<keyword evidence="4 16" id="KW-0132">Cell division</keyword>
<dbReference type="GO" id="GO:0071555">
    <property type="term" value="P:cell wall organization"/>
    <property type="evidence" value="ECO:0007669"/>
    <property type="project" value="UniProtKB-KW"/>
</dbReference>
<dbReference type="AlphaFoldDB" id="A0A6H1UHH2"/>
<dbReference type="NCBIfam" id="TIGR02614">
    <property type="entry name" value="ftsW"/>
    <property type="match status" value="1"/>
</dbReference>
<evidence type="ECO:0000256" key="1">
    <source>
        <dbReference type="ARBA" id="ARBA00004651"/>
    </source>
</evidence>
<feature type="transmembrane region" description="Helical" evidence="16">
    <location>
        <begin position="324"/>
        <end position="348"/>
    </location>
</feature>
<feature type="transmembrane region" description="Helical" evidence="16">
    <location>
        <begin position="291"/>
        <end position="312"/>
    </location>
</feature>
<dbReference type="GO" id="GO:0008360">
    <property type="term" value="P:regulation of cell shape"/>
    <property type="evidence" value="ECO:0007669"/>
    <property type="project" value="UniProtKB-KW"/>
</dbReference>
<feature type="region of interest" description="Disordered" evidence="17">
    <location>
        <begin position="388"/>
        <end position="408"/>
    </location>
</feature>
<evidence type="ECO:0000256" key="8">
    <source>
        <dbReference type="ARBA" id="ARBA00022960"/>
    </source>
</evidence>
<feature type="transmembrane region" description="Helical" evidence="16">
    <location>
        <begin position="360"/>
        <end position="379"/>
    </location>
</feature>
<evidence type="ECO:0000256" key="3">
    <source>
        <dbReference type="ARBA" id="ARBA00022475"/>
    </source>
</evidence>
<evidence type="ECO:0000256" key="5">
    <source>
        <dbReference type="ARBA" id="ARBA00022676"/>
    </source>
</evidence>
<reference evidence="18 19" key="1">
    <citation type="submission" date="2020-04" db="EMBL/GenBank/DDBJ databases">
        <title>Ferrimonas sp. S7 isolated from sea water.</title>
        <authorList>
            <person name="Bae S.S."/>
            <person name="Baek K."/>
        </authorList>
    </citation>
    <scope>NUCLEOTIDE SEQUENCE [LARGE SCALE GENOMIC DNA]</scope>
    <source>
        <strain evidence="18 19">S7</strain>
    </source>
</reference>
<dbReference type="PANTHER" id="PTHR30474">
    <property type="entry name" value="CELL CYCLE PROTEIN"/>
    <property type="match status" value="1"/>
</dbReference>
<dbReference type="Proteomes" id="UP000501602">
    <property type="component" value="Chromosome"/>
</dbReference>
<dbReference type="InterPro" id="IPR018365">
    <property type="entry name" value="Cell_cycle_FtsW-rel_CS"/>
</dbReference>